<dbReference type="Proteomes" id="UP000808906">
    <property type="component" value="Unassembled WGS sequence"/>
</dbReference>
<keyword evidence="2" id="KW-0812">Transmembrane</keyword>
<comment type="caution">
    <text evidence="3">The sequence shown here is derived from an EMBL/GenBank/DDBJ whole genome shotgun (WGS) entry which is preliminary data.</text>
</comment>
<gene>
    <name evidence="3" type="ORF">GS441_11435</name>
    <name evidence="4" type="ORF">GS882_12215</name>
    <name evidence="5" type="ORF">GS947_08065</name>
</gene>
<feature type="compositionally biased region" description="Basic and acidic residues" evidence="1">
    <location>
        <begin position="13"/>
        <end position="25"/>
    </location>
</feature>
<dbReference type="Proteomes" id="UP000608063">
    <property type="component" value="Unassembled WGS sequence"/>
</dbReference>
<dbReference type="EMBL" id="WVBC01000030">
    <property type="protein sequence ID" value="NKT78867.1"/>
    <property type="molecule type" value="Genomic_DNA"/>
</dbReference>
<keyword evidence="2" id="KW-0472">Membrane</keyword>
<dbReference type="AlphaFoldDB" id="A0A9Q2S9F8"/>
<evidence type="ECO:0000313" key="3">
    <source>
        <dbReference type="EMBL" id="MBM4566023.1"/>
    </source>
</evidence>
<reference evidence="4" key="2">
    <citation type="journal article" date="2020" name="Environ. Microbiol.">
        <title>The novel and transferable erm(51) gene confers Macrolides, Lincosamides, and Streptogramins B (MLSB) resistance to clonal Rhodococcus equi in the environment.</title>
        <authorList>
            <person name="Huber L."/>
            <person name="Giguere S."/>
            <person name="Slovis N.M."/>
            <person name="Alvarez-Narvaez S."/>
            <person name="Hart K.A."/>
            <person name="Greiter M."/>
            <person name="Morris E.R.A."/>
            <person name="Cohen N.D."/>
        </authorList>
    </citation>
    <scope>NUCLEOTIDE SEQUENCE</scope>
    <source>
        <strain evidence="4">Lh_116_1</strain>
        <strain evidence="5">Lh_16_1</strain>
    </source>
</reference>
<name>A0A9Q2S9F8_RHOHA</name>
<evidence type="ECO:0000256" key="2">
    <source>
        <dbReference type="SAM" id="Phobius"/>
    </source>
</evidence>
<evidence type="ECO:0000313" key="4">
    <source>
        <dbReference type="EMBL" id="NKT78867.1"/>
    </source>
</evidence>
<protein>
    <submittedName>
        <fullName evidence="3">Uncharacterized protein</fullName>
    </submittedName>
</protein>
<evidence type="ECO:0000313" key="5">
    <source>
        <dbReference type="EMBL" id="NKW41576.1"/>
    </source>
</evidence>
<sequence length="288" mass="29252">MTLSAIDGTPQSRVEKPLTRLEVARTRKPPGVGDVKDRSPTQNEGDRMSKINRKLPIALCAVAASAGIALSVAPAASATIGSTYTTFSISCNGSAVGISQNQAQTYGVTVNHQLSGSNQSFATTFDAQTVPTTAFGYSVTGLSSVKIRVQIDGSTYVSHSLSGGSGYTGTATATKTTSNPTGNAIIEITIPNVAAGATFTPPTLTVIQGSTVAPKFSTGNGGNGTAATQNEGKYGYNAGNFYAFNSTVSGVPIFGTVTAPTSCLPTNVQFPGVNTFPVLNAGAGILHS</sequence>
<dbReference type="RefSeq" id="WP_139809692.1">
    <property type="nucleotide sequence ID" value="NZ_AP024189.1"/>
</dbReference>
<dbReference type="EMBL" id="WVDC01000001">
    <property type="protein sequence ID" value="NKW41576.1"/>
    <property type="molecule type" value="Genomic_DNA"/>
</dbReference>
<feature type="transmembrane region" description="Helical" evidence="2">
    <location>
        <begin position="55"/>
        <end position="76"/>
    </location>
</feature>
<proteinExistence type="predicted"/>
<evidence type="ECO:0000256" key="1">
    <source>
        <dbReference type="SAM" id="MobiDB-lite"/>
    </source>
</evidence>
<reference evidence="3" key="1">
    <citation type="submission" date="2019-11" db="EMBL/GenBank/DDBJ databases">
        <title>Spread of Macrolides and rifampicin resistant Rhodococcus equi in clinical isolates in the USA.</title>
        <authorList>
            <person name="Alvarez-Narvaez S."/>
            <person name="Huber L."/>
            <person name="Cohen N.D."/>
            <person name="Slovis N."/>
            <person name="Greiter M."/>
            <person name="Giguere S."/>
            <person name="Hart K."/>
        </authorList>
    </citation>
    <scope>NUCLEOTIDE SEQUENCE</scope>
    <source>
        <strain evidence="3">Lh_17</strain>
    </source>
</reference>
<feature type="region of interest" description="Disordered" evidence="1">
    <location>
        <begin position="1"/>
        <end position="49"/>
    </location>
</feature>
<feature type="compositionally biased region" description="Basic and acidic residues" evidence="1">
    <location>
        <begin position="34"/>
        <end position="49"/>
    </location>
</feature>
<accession>A0A9Q2S9F8</accession>
<dbReference type="Proteomes" id="UP000603463">
    <property type="component" value="Unassembled WGS sequence"/>
</dbReference>
<keyword evidence="2" id="KW-1133">Transmembrane helix</keyword>
<evidence type="ECO:0000313" key="6">
    <source>
        <dbReference type="Proteomes" id="UP000808906"/>
    </source>
</evidence>
<dbReference type="EMBL" id="WUXR01000005">
    <property type="protein sequence ID" value="MBM4566023.1"/>
    <property type="molecule type" value="Genomic_DNA"/>
</dbReference>
<organism evidence="3 6">
    <name type="scientific">Rhodococcus hoagii</name>
    <name type="common">Corynebacterium equii</name>
    <dbReference type="NCBI Taxonomy" id="43767"/>
    <lineage>
        <taxon>Bacteria</taxon>
        <taxon>Bacillati</taxon>
        <taxon>Actinomycetota</taxon>
        <taxon>Actinomycetes</taxon>
        <taxon>Mycobacteriales</taxon>
        <taxon>Nocardiaceae</taxon>
        <taxon>Prescottella</taxon>
    </lineage>
</organism>